<evidence type="ECO:0000313" key="7">
    <source>
        <dbReference type="EMBL" id="KXS21199.1"/>
    </source>
</evidence>
<dbReference type="STRING" id="1344416.A0A139AWX1"/>
<comment type="subcellular location">
    <subcellularLocation>
        <location evidence="2">Nucleus</location>
        <location evidence="2">Nucleolus</location>
    </subcellularLocation>
</comment>
<evidence type="ECO:0000313" key="8">
    <source>
        <dbReference type="Proteomes" id="UP000070544"/>
    </source>
</evidence>
<dbReference type="AlphaFoldDB" id="A0A139AWX1"/>
<dbReference type="OMA" id="IVREDWN"/>
<dbReference type="GO" id="GO:0005730">
    <property type="term" value="C:nucleolus"/>
    <property type="evidence" value="ECO:0007669"/>
    <property type="project" value="UniProtKB-SubCell"/>
</dbReference>
<reference evidence="7 8" key="1">
    <citation type="journal article" date="2015" name="Genome Biol. Evol.">
        <title>Phylogenomic analyses indicate that early fungi evolved digesting cell walls of algal ancestors of land plants.</title>
        <authorList>
            <person name="Chang Y."/>
            <person name="Wang S."/>
            <person name="Sekimoto S."/>
            <person name="Aerts A.L."/>
            <person name="Choi C."/>
            <person name="Clum A."/>
            <person name="LaButti K.M."/>
            <person name="Lindquist E.A."/>
            <person name="Yee Ngan C."/>
            <person name="Ohm R.A."/>
            <person name="Salamov A.A."/>
            <person name="Grigoriev I.V."/>
            <person name="Spatafora J.W."/>
            <person name="Berbee M.L."/>
        </authorList>
    </citation>
    <scope>NUCLEOTIDE SEQUENCE [LARGE SCALE GENOMIC DNA]</scope>
    <source>
        <strain evidence="7 8">JEL478</strain>
    </source>
</reference>
<dbReference type="PANTHER" id="PTHR13243:SF1">
    <property type="entry name" value="NUCLEOLAR PROTEIN 16"/>
    <property type="match status" value="1"/>
</dbReference>
<dbReference type="OrthoDB" id="285729at2759"/>
<dbReference type="Pfam" id="PF09420">
    <property type="entry name" value="Nop16"/>
    <property type="match status" value="1"/>
</dbReference>
<keyword evidence="8" id="KW-1185">Reference proteome</keyword>
<evidence type="ECO:0000256" key="2">
    <source>
        <dbReference type="ARBA" id="ARBA00004604"/>
    </source>
</evidence>
<dbReference type="InterPro" id="IPR019002">
    <property type="entry name" value="Ribosome_biogenesis_Nop16"/>
</dbReference>
<dbReference type="GO" id="GO:0042273">
    <property type="term" value="P:ribosomal large subunit biogenesis"/>
    <property type="evidence" value="ECO:0007669"/>
    <property type="project" value="TreeGrafter"/>
</dbReference>
<organism evidence="7 8">
    <name type="scientific">Gonapodya prolifera (strain JEL478)</name>
    <name type="common">Monoblepharis prolifera</name>
    <dbReference type="NCBI Taxonomy" id="1344416"/>
    <lineage>
        <taxon>Eukaryota</taxon>
        <taxon>Fungi</taxon>
        <taxon>Fungi incertae sedis</taxon>
        <taxon>Chytridiomycota</taxon>
        <taxon>Chytridiomycota incertae sedis</taxon>
        <taxon>Monoblepharidomycetes</taxon>
        <taxon>Monoblepharidales</taxon>
        <taxon>Gonapodyaceae</taxon>
        <taxon>Gonapodya</taxon>
    </lineage>
</organism>
<dbReference type="PANTHER" id="PTHR13243">
    <property type="entry name" value="HSPC111 PROTEIN-RELATED"/>
    <property type="match status" value="1"/>
</dbReference>
<evidence type="ECO:0000256" key="3">
    <source>
        <dbReference type="ARBA" id="ARBA00008479"/>
    </source>
</evidence>
<sequence>MTRPAKRRKVKNPSQKVTRRRADAKRKGASMALVHPLISKNWQAGKTLEENYETLGLLASVNGITGGKFKKTVKDRTLDDDDVMGDAERERVGKDASASGGSKDLVKQTQGNETTNEGFGGLAHERFPEDISREQLLEMGGEVGSAFRIGLVVGKKNVEASNPETEESGSRESKKEPKVADELERVAKELSQFKPIRHFSEQEEQSLRSLIKKHGDNFDAMARDKKLNPFLFTAGQLRRKCEKLVG</sequence>
<evidence type="ECO:0000256" key="6">
    <source>
        <dbReference type="SAM" id="MobiDB-lite"/>
    </source>
</evidence>
<evidence type="ECO:0000256" key="1">
    <source>
        <dbReference type="ARBA" id="ARBA00002889"/>
    </source>
</evidence>
<accession>A0A139AWX1</accession>
<feature type="compositionally biased region" description="Basic residues" evidence="6">
    <location>
        <begin position="1"/>
        <end position="28"/>
    </location>
</feature>
<keyword evidence="5" id="KW-0539">Nucleus</keyword>
<dbReference type="Proteomes" id="UP000070544">
    <property type="component" value="Unassembled WGS sequence"/>
</dbReference>
<evidence type="ECO:0000256" key="5">
    <source>
        <dbReference type="ARBA" id="ARBA00023242"/>
    </source>
</evidence>
<feature type="region of interest" description="Disordered" evidence="6">
    <location>
        <begin position="79"/>
        <end position="126"/>
    </location>
</feature>
<feature type="region of interest" description="Disordered" evidence="6">
    <location>
        <begin position="1"/>
        <end position="30"/>
    </location>
</feature>
<comment type="function">
    <text evidence="1">Involved in the biogenesis of the 60S ribosomal subunit.</text>
</comment>
<feature type="compositionally biased region" description="Polar residues" evidence="6">
    <location>
        <begin position="107"/>
        <end position="117"/>
    </location>
</feature>
<evidence type="ECO:0000256" key="4">
    <source>
        <dbReference type="ARBA" id="ARBA00015522"/>
    </source>
</evidence>
<gene>
    <name evidence="7" type="ORF">M427DRAFT_27628</name>
</gene>
<proteinExistence type="inferred from homology"/>
<name>A0A139AWX1_GONPJ</name>
<feature type="compositionally biased region" description="Basic and acidic residues" evidence="6">
    <location>
        <begin position="168"/>
        <end position="180"/>
    </location>
</feature>
<protein>
    <recommendedName>
        <fullName evidence="4">Nucleolar protein 16</fullName>
    </recommendedName>
</protein>
<dbReference type="EMBL" id="KQ965733">
    <property type="protein sequence ID" value="KXS21199.1"/>
    <property type="molecule type" value="Genomic_DNA"/>
</dbReference>
<feature type="region of interest" description="Disordered" evidence="6">
    <location>
        <begin position="159"/>
        <end position="180"/>
    </location>
</feature>
<comment type="similarity">
    <text evidence="3">Belongs to the NOP16 family.</text>
</comment>